<gene>
    <name evidence="8" type="ORF">BDK51DRAFT_31391</name>
</gene>
<evidence type="ECO:0000259" key="6">
    <source>
        <dbReference type="Pfam" id="PF24760"/>
    </source>
</evidence>
<dbReference type="Proteomes" id="UP000269721">
    <property type="component" value="Unassembled WGS sequence"/>
</dbReference>
<accession>A0A4P9WCL1</accession>
<keyword evidence="9" id="KW-1185">Reference proteome</keyword>
<dbReference type="GO" id="GO:0036064">
    <property type="term" value="C:ciliary basal body"/>
    <property type="evidence" value="ECO:0007669"/>
    <property type="project" value="TreeGrafter"/>
</dbReference>
<comment type="subcellular location">
    <subcellularLocation>
        <location evidence="1">Cell projection</location>
        <location evidence="1">Cilium</location>
    </subcellularLocation>
</comment>
<evidence type="ECO:0000313" key="9">
    <source>
        <dbReference type="Proteomes" id="UP000269721"/>
    </source>
</evidence>
<dbReference type="InterPro" id="IPR056156">
    <property type="entry name" value="TPR_IF140_C"/>
</dbReference>
<protein>
    <submittedName>
        <fullName evidence="8">Uncharacterized protein</fullName>
    </submittedName>
</protein>
<evidence type="ECO:0000256" key="3">
    <source>
        <dbReference type="ARBA" id="ARBA00022737"/>
    </source>
</evidence>
<evidence type="ECO:0000313" key="8">
    <source>
        <dbReference type="EMBL" id="RKO88630.1"/>
    </source>
</evidence>
<dbReference type="EMBL" id="KZ996591">
    <property type="protein sequence ID" value="RKO88630.1"/>
    <property type="molecule type" value="Genomic_DNA"/>
</dbReference>
<evidence type="ECO:0000256" key="2">
    <source>
        <dbReference type="ARBA" id="ARBA00022574"/>
    </source>
</evidence>
<dbReference type="InterPro" id="IPR011990">
    <property type="entry name" value="TPR-like_helical_dom_sf"/>
</dbReference>
<dbReference type="GO" id="GO:0030991">
    <property type="term" value="C:intraciliary transport particle A"/>
    <property type="evidence" value="ECO:0007669"/>
    <property type="project" value="TreeGrafter"/>
</dbReference>
<evidence type="ECO:0000259" key="7">
    <source>
        <dbReference type="Pfam" id="PF24762"/>
    </source>
</evidence>
<keyword evidence="3" id="KW-0677">Repeat</keyword>
<dbReference type="Pfam" id="PF24760">
    <property type="entry name" value="TPR_IF140_C"/>
    <property type="match status" value="1"/>
</dbReference>
<dbReference type="GO" id="GO:0035721">
    <property type="term" value="P:intraciliary retrograde transport"/>
    <property type="evidence" value="ECO:0007669"/>
    <property type="project" value="TreeGrafter"/>
</dbReference>
<feature type="domain" description="IF140/IFT172/WDR19 TPR" evidence="7">
    <location>
        <begin position="2"/>
        <end position="299"/>
    </location>
</feature>
<sequence length="477" mass="53858">SLKKWWAQYEESRNNLDAALKAYEEAGDTVSAVRVLCVSSKIPQAIAIAEGSDNPALAYHIARQYETDGKIPEAIQYYEKAKYFNHAINLAKEHHLDNELMHLSLQGSPQAMVDAARYYENALGNPDKAISLYQRGGHLMKAIELCFQTKQYGLLEEIAQSLESGTDPAILQRCAAFFIENNQYEKAVRLLITAKSFDESVTAAEGNEDATEDRAMMLKIAECCLHQQSYHLACKKFTQGGDRLKAMRALLKSGDTEKITFFANVSGPKQREIFVIAANYLQTLDWRNDPTIMKTIISFYTKAKAMESLAGFYEACAQVEIDEYQNYEKALGALREALKCMSKARNVTDREAKVESFQHRIELIGRFVEGRKLAKTDTVSMFKTCEMLLDRPDIDASYAVRAGDIYALMIESHYANGYYEQAYELLQKMKVRVSNINIEYYIDGRIVQALSKSHGVDPVVATSQDGNEIVEELPYDM</sequence>
<dbReference type="GO" id="GO:0005930">
    <property type="term" value="C:axoneme"/>
    <property type="evidence" value="ECO:0007669"/>
    <property type="project" value="TreeGrafter"/>
</dbReference>
<keyword evidence="2" id="KW-0853">WD repeat</keyword>
<dbReference type="PANTHER" id="PTHR15722:SF7">
    <property type="entry name" value="INTRAFLAGELLAR TRANSPORT PROTEIN 140 HOMOLOG"/>
    <property type="match status" value="1"/>
</dbReference>
<dbReference type="PANTHER" id="PTHR15722">
    <property type="entry name" value="IFT140/172-RELATED"/>
    <property type="match status" value="1"/>
</dbReference>
<evidence type="ECO:0000256" key="1">
    <source>
        <dbReference type="ARBA" id="ARBA00004138"/>
    </source>
</evidence>
<evidence type="ECO:0000256" key="5">
    <source>
        <dbReference type="ARBA" id="ARBA00023273"/>
    </source>
</evidence>
<proteinExistence type="predicted"/>
<keyword evidence="5" id="KW-0966">Cell projection</keyword>
<dbReference type="Pfam" id="PF24762">
    <property type="entry name" value="TPR_IF140-IFT172"/>
    <property type="match status" value="1"/>
</dbReference>
<keyword evidence="4" id="KW-0969">Cilium</keyword>
<organism evidence="8 9">
    <name type="scientific">Blyttiomyces helicus</name>
    <dbReference type="NCBI Taxonomy" id="388810"/>
    <lineage>
        <taxon>Eukaryota</taxon>
        <taxon>Fungi</taxon>
        <taxon>Fungi incertae sedis</taxon>
        <taxon>Chytridiomycota</taxon>
        <taxon>Chytridiomycota incertae sedis</taxon>
        <taxon>Chytridiomycetes</taxon>
        <taxon>Chytridiomycetes incertae sedis</taxon>
        <taxon>Blyttiomyces</taxon>
    </lineage>
</organism>
<name>A0A4P9WCL1_9FUNG</name>
<feature type="non-terminal residue" evidence="8">
    <location>
        <position position="1"/>
    </location>
</feature>
<evidence type="ECO:0000256" key="4">
    <source>
        <dbReference type="ARBA" id="ARBA00023069"/>
    </source>
</evidence>
<feature type="domain" description="IF140 C-terminal TPR" evidence="6">
    <location>
        <begin position="307"/>
        <end position="430"/>
    </location>
</feature>
<reference evidence="9" key="1">
    <citation type="journal article" date="2018" name="Nat. Microbiol.">
        <title>Leveraging single-cell genomics to expand the fungal tree of life.</title>
        <authorList>
            <person name="Ahrendt S.R."/>
            <person name="Quandt C.A."/>
            <person name="Ciobanu D."/>
            <person name="Clum A."/>
            <person name="Salamov A."/>
            <person name="Andreopoulos B."/>
            <person name="Cheng J.F."/>
            <person name="Woyke T."/>
            <person name="Pelin A."/>
            <person name="Henrissat B."/>
            <person name="Reynolds N.K."/>
            <person name="Benny G.L."/>
            <person name="Smith M.E."/>
            <person name="James T.Y."/>
            <person name="Grigoriev I.V."/>
        </authorList>
    </citation>
    <scope>NUCLEOTIDE SEQUENCE [LARGE SCALE GENOMIC DNA]</scope>
</reference>
<dbReference type="OrthoDB" id="10258787at2759"/>
<dbReference type="AlphaFoldDB" id="A0A4P9WCL1"/>
<dbReference type="SUPFAM" id="SSF48452">
    <property type="entry name" value="TPR-like"/>
    <property type="match status" value="1"/>
</dbReference>
<dbReference type="Gene3D" id="1.25.40.10">
    <property type="entry name" value="Tetratricopeptide repeat domain"/>
    <property type="match status" value="1"/>
</dbReference>
<dbReference type="InterPro" id="IPR056168">
    <property type="entry name" value="TPR_IF140/IFT172/WDR19"/>
</dbReference>